<dbReference type="InterPro" id="IPR014729">
    <property type="entry name" value="Rossmann-like_a/b/a_fold"/>
</dbReference>
<dbReference type="PANTHER" id="PTHR43033:SF1">
    <property type="entry name" value="TRNA(ILE)-LYSIDINE SYNTHASE-RELATED"/>
    <property type="match status" value="1"/>
</dbReference>
<dbReference type="GeneID" id="36396481"/>
<dbReference type="OrthoDB" id="198857at2759"/>
<evidence type="ECO:0000256" key="3">
    <source>
        <dbReference type="ARBA" id="ARBA00022694"/>
    </source>
</evidence>
<dbReference type="GO" id="GO:0005524">
    <property type="term" value="F:ATP binding"/>
    <property type="evidence" value="ECO:0007669"/>
    <property type="project" value="UniProtKB-KW"/>
</dbReference>
<evidence type="ECO:0000256" key="7">
    <source>
        <dbReference type="SAM" id="MobiDB-lite"/>
    </source>
</evidence>
<evidence type="ECO:0000256" key="2">
    <source>
        <dbReference type="ARBA" id="ARBA00022598"/>
    </source>
</evidence>
<dbReference type="EC" id="6.3.4.19" evidence="1"/>
<comment type="catalytic activity">
    <reaction evidence="6">
        <text>cytidine(34) in tRNA(Ile2) + L-lysine + ATP = lysidine(34) in tRNA(Ile2) + AMP + diphosphate + H(+)</text>
        <dbReference type="Rhea" id="RHEA:43744"/>
        <dbReference type="Rhea" id="RHEA-COMP:10625"/>
        <dbReference type="Rhea" id="RHEA-COMP:10670"/>
        <dbReference type="ChEBI" id="CHEBI:15378"/>
        <dbReference type="ChEBI" id="CHEBI:30616"/>
        <dbReference type="ChEBI" id="CHEBI:32551"/>
        <dbReference type="ChEBI" id="CHEBI:33019"/>
        <dbReference type="ChEBI" id="CHEBI:82748"/>
        <dbReference type="ChEBI" id="CHEBI:83665"/>
        <dbReference type="ChEBI" id="CHEBI:456215"/>
        <dbReference type="EC" id="6.3.4.19"/>
    </reaction>
</comment>
<dbReference type="OMA" id="DEFPIAV"/>
<dbReference type="InterPro" id="IPR012094">
    <property type="entry name" value="tRNA_Ile_lys_synt"/>
</dbReference>
<dbReference type="SUPFAM" id="SSF52402">
    <property type="entry name" value="Adenine nucleotide alpha hydrolases-like"/>
    <property type="match status" value="1"/>
</dbReference>
<feature type="region of interest" description="Disordered" evidence="7">
    <location>
        <begin position="157"/>
        <end position="177"/>
    </location>
</feature>
<evidence type="ECO:0000256" key="1">
    <source>
        <dbReference type="ARBA" id="ARBA00013267"/>
    </source>
</evidence>
<keyword evidence="3" id="KW-0819">tRNA processing</keyword>
<protein>
    <recommendedName>
        <fullName evidence="1">tRNA(Ile)-lysidine synthetase</fullName>
        <ecNumber evidence="1">6.3.4.19</ecNumber>
    </recommendedName>
</protein>
<organism evidence="9 10">
    <name type="scientific">Plasmopara halstedii</name>
    <name type="common">Downy mildew of sunflower</name>
    <dbReference type="NCBI Taxonomy" id="4781"/>
    <lineage>
        <taxon>Eukaryota</taxon>
        <taxon>Sar</taxon>
        <taxon>Stramenopiles</taxon>
        <taxon>Oomycota</taxon>
        <taxon>Peronosporomycetes</taxon>
        <taxon>Peronosporales</taxon>
        <taxon>Peronosporaceae</taxon>
        <taxon>Plasmopara</taxon>
    </lineage>
</organism>
<dbReference type="RefSeq" id="XP_024581471.1">
    <property type="nucleotide sequence ID" value="XM_024715810.1"/>
</dbReference>
<dbReference type="AlphaFoldDB" id="A0A0P1AUK1"/>
<evidence type="ECO:0000259" key="8">
    <source>
        <dbReference type="Pfam" id="PF01171"/>
    </source>
</evidence>
<evidence type="ECO:0000313" key="10">
    <source>
        <dbReference type="Proteomes" id="UP000054928"/>
    </source>
</evidence>
<dbReference type="GO" id="GO:0032267">
    <property type="term" value="F:tRNA(Ile)-lysidine synthase activity"/>
    <property type="evidence" value="ECO:0007669"/>
    <property type="project" value="UniProtKB-EC"/>
</dbReference>
<dbReference type="Pfam" id="PF01171">
    <property type="entry name" value="ATP_bind_3"/>
    <property type="match status" value="1"/>
</dbReference>
<dbReference type="PANTHER" id="PTHR43033">
    <property type="entry name" value="TRNA(ILE)-LYSIDINE SYNTHASE-RELATED"/>
    <property type="match status" value="1"/>
</dbReference>
<dbReference type="InterPro" id="IPR011063">
    <property type="entry name" value="TilS/TtcA_N"/>
</dbReference>
<accession>A0A0P1AUK1</accession>
<keyword evidence="4" id="KW-0547">Nucleotide-binding</keyword>
<dbReference type="Gene3D" id="3.40.50.620">
    <property type="entry name" value="HUPs"/>
    <property type="match status" value="1"/>
</dbReference>
<keyword evidence="10" id="KW-1185">Reference proteome</keyword>
<evidence type="ECO:0000313" key="9">
    <source>
        <dbReference type="EMBL" id="CEG45102.1"/>
    </source>
</evidence>
<proteinExistence type="inferred from homology"/>
<feature type="domain" description="tRNA(Ile)-lysidine/2-thiocytidine synthase N-terminal" evidence="8">
    <location>
        <begin position="81"/>
        <end position="302"/>
    </location>
</feature>
<dbReference type="CDD" id="cd01992">
    <property type="entry name" value="TilS_N"/>
    <property type="match status" value="1"/>
</dbReference>
<dbReference type="NCBIfam" id="TIGR02432">
    <property type="entry name" value="lysidine_TilS_N"/>
    <property type="match status" value="1"/>
</dbReference>
<reference evidence="10" key="1">
    <citation type="submission" date="2014-09" db="EMBL/GenBank/DDBJ databases">
        <authorList>
            <person name="Sharma Rahul"/>
            <person name="Thines Marco"/>
        </authorList>
    </citation>
    <scope>NUCLEOTIDE SEQUENCE [LARGE SCALE GENOMIC DNA]</scope>
</reference>
<dbReference type="STRING" id="4781.A0A0P1AUK1"/>
<evidence type="ECO:0000256" key="5">
    <source>
        <dbReference type="ARBA" id="ARBA00022840"/>
    </source>
</evidence>
<keyword evidence="5" id="KW-0067">ATP-binding</keyword>
<evidence type="ECO:0000256" key="6">
    <source>
        <dbReference type="ARBA" id="ARBA00048539"/>
    </source>
</evidence>
<dbReference type="GO" id="GO:0008033">
    <property type="term" value="P:tRNA processing"/>
    <property type="evidence" value="ECO:0007669"/>
    <property type="project" value="UniProtKB-KW"/>
</dbReference>
<dbReference type="Proteomes" id="UP000054928">
    <property type="component" value="Unassembled WGS sequence"/>
</dbReference>
<sequence length="442" mass="50128">MLTITAHAHARILPFTLRVGHFVTKLRSVSSTQSDKSYRGSVSPKTFADFLRDCGLSDKRLCQELYPLEQGQRAPNDEFPIAVACSGGADSVALMLLLKEYMQENQIKTPLLAVTVDHRLRFESSKEALEVAKLCTDCGGIKHIIEVCDWHLEKAGKQMRGGGQNDNSRSVTPRKSKIEEQARQYRYNLLQRVCKKYRVCCLFVAHNRGDQLETTLFRLGRSSGINGLAGMSRTHPLSSIHDLGNGSIFSENNARNHTTIVRPLLSTTKGELLATCARFRRTWIHDPSNDNPIFDRVRIRQELMRLESEQGSDILNLFSRFQLIADKAKKEFACVEHAMLRKYIVTWKPDFVTLQRAVFHDPAMFDELMHRILSIIIVHVGNKVTPPRLRSVKRLKKDLQILPKGKQVTLGGCKIKCTSSVSEGYLLEVQPERKRKLTCLDT</sequence>
<dbReference type="HAMAP" id="MF_01161">
    <property type="entry name" value="tRNA_Ile_lys_synt"/>
    <property type="match status" value="1"/>
</dbReference>
<dbReference type="EMBL" id="CCYD01001551">
    <property type="protein sequence ID" value="CEG45102.1"/>
    <property type="molecule type" value="Genomic_DNA"/>
</dbReference>
<dbReference type="InterPro" id="IPR012795">
    <property type="entry name" value="tRNA_Ile_lys_synt_N"/>
</dbReference>
<evidence type="ECO:0000256" key="4">
    <source>
        <dbReference type="ARBA" id="ARBA00022741"/>
    </source>
</evidence>
<name>A0A0P1AUK1_PLAHL</name>
<keyword evidence="2" id="KW-0436">Ligase</keyword>